<name>A0A0F6Y034_BRELA</name>
<protein>
    <submittedName>
        <fullName evidence="1">Uncharacterized protein</fullName>
    </submittedName>
</protein>
<gene>
    <name evidence="1" type="ORF">EX87_05985</name>
</gene>
<dbReference type="EMBL" id="CP011074">
    <property type="protein sequence ID" value="AKF94831.1"/>
    <property type="molecule type" value="Genomic_DNA"/>
</dbReference>
<dbReference type="AlphaFoldDB" id="A0A0F6Y034"/>
<proteinExistence type="predicted"/>
<sequence>MIDYQAKPSATATGQLGWVGEITDKGVSNIDASAKDAWADSNYSYIKVVGNYAGHIELRFTGTGNYYIHDQYIK</sequence>
<reference evidence="1" key="1">
    <citation type="submission" date="2015-03" db="EMBL/GenBank/DDBJ databases">
        <title>MIGS Cultured Bacterial/Archaeal sample from Brevibacillus laterosporus.</title>
        <authorList>
            <person name="Zeng D."/>
            <person name="Zhu L."/>
            <person name="Dong G."/>
            <person name="Ye W."/>
            <person name="Ren D."/>
            <person name="Wu L."/>
            <person name="Xu J."/>
            <person name="Li G."/>
            <person name="Guo L."/>
        </authorList>
    </citation>
    <scope>NUCLEOTIDE SEQUENCE</scope>
    <source>
        <strain evidence="1">B9</strain>
    </source>
</reference>
<accession>A0A0F6Y034</accession>
<evidence type="ECO:0000313" key="1">
    <source>
        <dbReference type="EMBL" id="AKF94831.1"/>
    </source>
</evidence>
<organism evidence="1">
    <name type="scientific">Brevibacillus laterosporus</name>
    <name type="common">Bacillus laterosporus</name>
    <dbReference type="NCBI Taxonomy" id="1465"/>
    <lineage>
        <taxon>Bacteria</taxon>
        <taxon>Bacillati</taxon>
        <taxon>Bacillota</taxon>
        <taxon>Bacilli</taxon>
        <taxon>Bacillales</taxon>
        <taxon>Paenibacillaceae</taxon>
        <taxon>Brevibacillus</taxon>
    </lineage>
</organism>